<dbReference type="EMBL" id="JABUFE010000002">
    <property type="protein sequence ID" value="NSX54180.1"/>
    <property type="molecule type" value="Genomic_DNA"/>
</dbReference>
<keyword evidence="1" id="KW-0812">Transmembrane</keyword>
<organism evidence="2 3">
    <name type="scientific">Parasulfitobacter algicola</name>
    <dbReference type="NCBI Taxonomy" id="2614809"/>
    <lineage>
        <taxon>Bacteria</taxon>
        <taxon>Pseudomonadati</taxon>
        <taxon>Pseudomonadota</taxon>
        <taxon>Alphaproteobacteria</taxon>
        <taxon>Rhodobacterales</taxon>
        <taxon>Roseobacteraceae</taxon>
        <taxon>Parasulfitobacter</taxon>
    </lineage>
</organism>
<evidence type="ECO:0000313" key="2">
    <source>
        <dbReference type="EMBL" id="NSX54180.1"/>
    </source>
</evidence>
<protein>
    <submittedName>
        <fullName evidence="2">Uncharacterized protein</fullName>
    </submittedName>
</protein>
<feature type="transmembrane region" description="Helical" evidence="1">
    <location>
        <begin position="35"/>
        <end position="55"/>
    </location>
</feature>
<sequence>MIEGSEFIVLILIGTSLGVGLKLMQHAAFGAYKRWIVLASGSCVFLTLGISTWFFVNWHDHGIWENLIQLCILVNLLAFGFGAFGFLLHRFIDQKATHDTA</sequence>
<name>A0ABX2INP9_9RHOB</name>
<dbReference type="Proteomes" id="UP000777935">
    <property type="component" value="Unassembled WGS sequence"/>
</dbReference>
<keyword evidence="3" id="KW-1185">Reference proteome</keyword>
<evidence type="ECO:0000256" key="1">
    <source>
        <dbReference type="SAM" id="Phobius"/>
    </source>
</evidence>
<evidence type="ECO:0000313" key="3">
    <source>
        <dbReference type="Proteomes" id="UP000777935"/>
    </source>
</evidence>
<keyword evidence="1" id="KW-0472">Membrane</keyword>
<comment type="caution">
    <text evidence="2">The sequence shown here is derived from an EMBL/GenBank/DDBJ whole genome shotgun (WGS) entry which is preliminary data.</text>
</comment>
<feature type="transmembrane region" description="Helical" evidence="1">
    <location>
        <begin position="67"/>
        <end position="88"/>
    </location>
</feature>
<proteinExistence type="predicted"/>
<reference evidence="2 3" key="1">
    <citation type="submission" date="2020-06" db="EMBL/GenBank/DDBJ databases">
        <title>Sulfitobacter algicola sp. nov., isolated from green algae.</title>
        <authorList>
            <person name="Wang C."/>
        </authorList>
    </citation>
    <scope>NUCLEOTIDE SEQUENCE [LARGE SCALE GENOMIC DNA]</scope>
    <source>
        <strain evidence="2 3">1151</strain>
    </source>
</reference>
<feature type="transmembrane region" description="Helical" evidence="1">
    <location>
        <begin position="6"/>
        <end position="23"/>
    </location>
</feature>
<gene>
    <name evidence="2" type="ORF">HRQ87_05130</name>
</gene>
<keyword evidence="1" id="KW-1133">Transmembrane helix</keyword>
<accession>A0ABX2INP9</accession>